<name>A0A5B0GK65_9BURK</name>
<dbReference type="RefSeq" id="WP_149674257.1">
    <property type="nucleotide sequence ID" value="NZ_VTUZ01000032.1"/>
</dbReference>
<organism evidence="1 2">
    <name type="scientific">Paraburkholderia panacisoli</name>
    <dbReference type="NCBI Taxonomy" id="2603818"/>
    <lineage>
        <taxon>Bacteria</taxon>
        <taxon>Pseudomonadati</taxon>
        <taxon>Pseudomonadota</taxon>
        <taxon>Betaproteobacteria</taxon>
        <taxon>Burkholderiales</taxon>
        <taxon>Burkholderiaceae</taxon>
        <taxon>Paraburkholderia</taxon>
    </lineage>
</organism>
<dbReference type="Proteomes" id="UP000325273">
    <property type="component" value="Unassembled WGS sequence"/>
</dbReference>
<keyword evidence="1" id="KW-0378">Hydrolase</keyword>
<protein>
    <submittedName>
        <fullName evidence="1">Alpha/beta hydrolase</fullName>
    </submittedName>
</protein>
<dbReference type="AlphaFoldDB" id="A0A5B0GK65"/>
<dbReference type="InterPro" id="IPR029058">
    <property type="entry name" value="AB_hydrolase_fold"/>
</dbReference>
<comment type="caution">
    <text evidence="1">The sequence shown here is derived from an EMBL/GenBank/DDBJ whole genome shotgun (WGS) entry which is preliminary data.</text>
</comment>
<dbReference type="PANTHER" id="PTHR43798:SF33">
    <property type="entry name" value="HYDROLASE, PUTATIVE (AFU_ORTHOLOGUE AFUA_2G14860)-RELATED"/>
    <property type="match status" value="1"/>
</dbReference>
<dbReference type="PANTHER" id="PTHR43798">
    <property type="entry name" value="MONOACYLGLYCEROL LIPASE"/>
    <property type="match status" value="1"/>
</dbReference>
<accession>A0A5B0GK65</accession>
<keyword evidence="2" id="KW-1185">Reference proteome</keyword>
<dbReference type="EMBL" id="VTUZ01000032">
    <property type="protein sequence ID" value="KAA1003853.1"/>
    <property type="molecule type" value="Genomic_DNA"/>
</dbReference>
<sequence>MATDTADDRGRSLEHHFARHCERLMSSASAAKESEWTVFLTRRDVSALHGAVGTGGAISPSTARFSKLGAMLVQSHAGRLRLVIDDPRLSEPAEFDSFLQTLTVAFGLEPGAISNVPAIVLANAVADCETEDTVGGGSRTPLEALIDGVADPIFEVRRRVEDYFEHEPLVLPANDIGNVELVTAESVAAWLASGDASTRAPGIHVLRGESLFTWREFAETVARAAGIPVREADSVSRTNAVQTLIEQSLRHVGAWLTLPDDAQRARGDDRAIDVHRLSSSTLDWRSLVTERVTARLASHRQRTAPRFGSLASFQRRSTRAGDTYLRAGKDGPALLLVNAFGLSHDVWHDFADALIDRFTVFTIDDEPGHEESSLTRTYYAAPDALPRFIRAVAAMLAEEGYTTCYVASWCGGAKYAIELARALPDSIASLSLFAPSFAGAEGYAGSDSIYETNLHTMCKLVDRMPQAAQSMAKSMITLLDKQEKRTSNQSGDTNTSVFELADHATRHWLQAPFLSASNMVEYSRQLLNFRAHRIEGLRKGELRDLPVMLVTGQNDTMTCSTRARAICLDLCRPLHFELRHASHHLIHQNGELLARLMKAFAVDGASTASPHPRLSPVPAEQLEQLEQDGSLVLGEI</sequence>
<dbReference type="GO" id="GO:0016787">
    <property type="term" value="F:hydrolase activity"/>
    <property type="evidence" value="ECO:0007669"/>
    <property type="project" value="UniProtKB-KW"/>
</dbReference>
<dbReference type="GO" id="GO:0016020">
    <property type="term" value="C:membrane"/>
    <property type="evidence" value="ECO:0007669"/>
    <property type="project" value="TreeGrafter"/>
</dbReference>
<dbReference type="Gene3D" id="3.40.50.1820">
    <property type="entry name" value="alpha/beta hydrolase"/>
    <property type="match status" value="1"/>
</dbReference>
<dbReference type="SUPFAM" id="SSF53474">
    <property type="entry name" value="alpha/beta-Hydrolases"/>
    <property type="match status" value="1"/>
</dbReference>
<proteinExistence type="predicted"/>
<dbReference type="InterPro" id="IPR050266">
    <property type="entry name" value="AB_hydrolase_sf"/>
</dbReference>
<reference evidence="1 2" key="1">
    <citation type="submission" date="2019-08" db="EMBL/GenBank/DDBJ databases">
        <title>Paraburkholderia sp. DCY113.</title>
        <authorList>
            <person name="Kang J."/>
        </authorList>
    </citation>
    <scope>NUCLEOTIDE SEQUENCE [LARGE SCALE GENOMIC DNA]</scope>
    <source>
        <strain evidence="1 2">DCY113</strain>
    </source>
</reference>
<gene>
    <name evidence="1" type="ORF">FVF58_34815</name>
</gene>
<evidence type="ECO:0000313" key="2">
    <source>
        <dbReference type="Proteomes" id="UP000325273"/>
    </source>
</evidence>
<evidence type="ECO:0000313" key="1">
    <source>
        <dbReference type="EMBL" id="KAA1003853.1"/>
    </source>
</evidence>